<dbReference type="UniPathway" id="UPA00340">
    <property type="reaction ID" value="UER00458"/>
</dbReference>
<dbReference type="PANTHER" id="PTHR21060">
    <property type="entry name" value="ACETATE KINASE"/>
    <property type="match status" value="1"/>
</dbReference>
<dbReference type="PROSITE" id="PS01076">
    <property type="entry name" value="ACETATE_KINASE_2"/>
    <property type="match status" value="1"/>
</dbReference>
<dbReference type="RefSeq" id="WP_131163400.1">
    <property type="nucleotide sequence ID" value="NZ_CP076657.1"/>
</dbReference>
<dbReference type="AlphaFoldDB" id="A0A4V2JQR2"/>
<keyword evidence="6 7" id="KW-0460">Magnesium</keyword>
<dbReference type="GO" id="GO:0005524">
    <property type="term" value="F:ATP binding"/>
    <property type="evidence" value="ECO:0007669"/>
    <property type="project" value="UniProtKB-KW"/>
</dbReference>
<organism evidence="9 10">
    <name type="scientific">Campylobacter novaezeelandiae</name>
    <dbReference type="NCBI Taxonomy" id="2267891"/>
    <lineage>
        <taxon>Bacteria</taxon>
        <taxon>Pseudomonadati</taxon>
        <taxon>Campylobacterota</taxon>
        <taxon>Epsilonproteobacteria</taxon>
        <taxon>Campylobacterales</taxon>
        <taxon>Campylobacteraceae</taxon>
        <taxon>Campylobacter</taxon>
    </lineage>
</organism>
<dbReference type="InterPro" id="IPR000890">
    <property type="entry name" value="Aliphatic_acid_kin_short-chain"/>
</dbReference>
<feature type="active site" description="Proton donor/acceptor" evidence="7">
    <location>
        <position position="145"/>
    </location>
</feature>
<evidence type="ECO:0000313" key="9">
    <source>
        <dbReference type="EMBL" id="TBR82412.1"/>
    </source>
</evidence>
<dbReference type="GO" id="GO:0005737">
    <property type="term" value="C:cytoplasm"/>
    <property type="evidence" value="ECO:0007669"/>
    <property type="project" value="UniProtKB-SubCell"/>
</dbReference>
<evidence type="ECO:0000313" key="10">
    <source>
        <dbReference type="Proteomes" id="UP000292583"/>
    </source>
</evidence>
<dbReference type="EMBL" id="QPGR01000001">
    <property type="protein sequence ID" value="TBR82412.1"/>
    <property type="molecule type" value="Genomic_DNA"/>
</dbReference>
<comment type="catalytic activity">
    <reaction evidence="7">
        <text>acetate + ATP = acetyl phosphate + ADP</text>
        <dbReference type="Rhea" id="RHEA:11352"/>
        <dbReference type="ChEBI" id="CHEBI:22191"/>
        <dbReference type="ChEBI" id="CHEBI:30089"/>
        <dbReference type="ChEBI" id="CHEBI:30616"/>
        <dbReference type="ChEBI" id="CHEBI:456216"/>
        <dbReference type="EC" id="2.7.2.1"/>
    </reaction>
</comment>
<keyword evidence="7" id="KW-0479">Metal-binding</keyword>
<dbReference type="InterPro" id="IPR004372">
    <property type="entry name" value="Ac/propionate_kinase"/>
</dbReference>
<evidence type="ECO:0000256" key="3">
    <source>
        <dbReference type="ARBA" id="ARBA00022741"/>
    </source>
</evidence>
<keyword evidence="2 7" id="KW-0808">Transferase</keyword>
<evidence type="ECO:0000256" key="4">
    <source>
        <dbReference type="ARBA" id="ARBA00022777"/>
    </source>
</evidence>
<keyword evidence="3 7" id="KW-0547">Nucleotide-binding</keyword>
<feature type="binding site" evidence="7">
    <location>
        <position position="7"/>
    </location>
    <ligand>
        <name>Mg(2+)</name>
        <dbReference type="ChEBI" id="CHEBI:18420"/>
    </ligand>
</feature>
<dbReference type="PROSITE" id="PS01075">
    <property type="entry name" value="ACETATE_KINASE_1"/>
    <property type="match status" value="1"/>
</dbReference>
<feature type="site" description="Transition state stabilizer" evidence="7">
    <location>
        <position position="238"/>
    </location>
</feature>
<keyword evidence="5 7" id="KW-0067">ATP-binding</keyword>
<comment type="cofactor">
    <cofactor evidence="7">
        <name>Mg(2+)</name>
        <dbReference type="ChEBI" id="CHEBI:18420"/>
    </cofactor>
    <cofactor evidence="7">
        <name>Mn(2+)</name>
        <dbReference type="ChEBI" id="CHEBI:29035"/>
    </cofactor>
    <text evidence="7">Mg(2+). Can also accept Mn(2+).</text>
</comment>
<keyword evidence="10" id="KW-1185">Reference proteome</keyword>
<feature type="binding site" evidence="7">
    <location>
        <begin position="205"/>
        <end position="209"/>
    </location>
    <ligand>
        <name>ATP</name>
        <dbReference type="ChEBI" id="CHEBI:30616"/>
    </ligand>
</feature>
<dbReference type="PANTHER" id="PTHR21060:SF15">
    <property type="entry name" value="ACETATE KINASE-RELATED"/>
    <property type="match status" value="1"/>
</dbReference>
<dbReference type="HAMAP" id="MF_00020">
    <property type="entry name" value="Acetate_kinase"/>
    <property type="match status" value="1"/>
</dbReference>
<keyword evidence="4 7" id="KW-0418">Kinase</keyword>
<dbReference type="SUPFAM" id="SSF53067">
    <property type="entry name" value="Actin-like ATPase domain"/>
    <property type="match status" value="2"/>
</dbReference>
<comment type="similarity">
    <text evidence="1 7 8">Belongs to the acetokinase family.</text>
</comment>
<keyword evidence="7" id="KW-0963">Cytoplasm</keyword>
<feature type="binding site" evidence="7">
    <location>
        <position position="381"/>
    </location>
    <ligand>
        <name>Mg(2+)</name>
        <dbReference type="ChEBI" id="CHEBI:18420"/>
    </ligand>
</feature>
<dbReference type="PRINTS" id="PR00471">
    <property type="entry name" value="ACETATEKNASE"/>
</dbReference>
<evidence type="ECO:0000256" key="2">
    <source>
        <dbReference type="ARBA" id="ARBA00022679"/>
    </source>
</evidence>
<dbReference type="Proteomes" id="UP000292583">
    <property type="component" value="Unassembled WGS sequence"/>
</dbReference>
<dbReference type="OrthoDB" id="9802453at2"/>
<dbReference type="InterPro" id="IPR043129">
    <property type="entry name" value="ATPase_NBD"/>
</dbReference>
<dbReference type="GO" id="GO:0006083">
    <property type="term" value="P:acetate metabolic process"/>
    <property type="evidence" value="ECO:0007669"/>
    <property type="project" value="TreeGrafter"/>
</dbReference>
<comment type="function">
    <text evidence="7">Catalyzes the formation of acetyl phosphate from acetate and ATP. Can also catalyze the reverse reaction.</text>
</comment>
<dbReference type="GO" id="GO:0006085">
    <property type="term" value="P:acetyl-CoA biosynthetic process"/>
    <property type="evidence" value="ECO:0007669"/>
    <property type="project" value="UniProtKB-UniRule"/>
</dbReference>
<feature type="binding site" evidence="7">
    <location>
        <begin position="279"/>
        <end position="281"/>
    </location>
    <ligand>
        <name>ATP</name>
        <dbReference type="ChEBI" id="CHEBI:30616"/>
    </ligand>
</feature>
<dbReference type="InterPro" id="IPR023865">
    <property type="entry name" value="Aliphatic_acid_kinase_CS"/>
</dbReference>
<evidence type="ECO:0000256" key="1">
    <source>
        <dbReference type="ARBA" id="ARBA00008748"/>
    </source>
</evidence>
<evidence type="ECO:0000256" key="6">
    <source>
        <dbReference type="ARBA" id="ARBA00022842"/>
    </source>
</evidence>
<sequence length="395" mass="43861">MKILVLNSGSSSIKFKLFDNEVVKASGLIEKIGENGSRVELKNTLTGEEFEKKVDIKNHEEGLKITNELFKESGILTDLSELDGCGHRIVHGGKELSEHCLIDDKVLEQIDKVSIFAPLHNPANLAGIKTMIKAAPNVKNVAVFDTAFHSQMPEFASMYALPYEYYEKYNIKKYGFHGTSHAYVSKKAASFLNKDYNSFNAISAHLGNGASVCAIENGKSVDTSMGFTPLEGLIMGTRCGDIDAAILPFIAQTQNLSMQEIDTLVNKKSGVYGICGFNDFRDIENQIEKGDKRAELALNMFCYRLIKYIGSYLAILPRTDALIFTGGIGENGNLVRKLVCEKLSHLGFELDEKLNDERSKKERDISKNSSKIKILVIPTDEELEITKITQKLITK</sequence>
<protein>
    <recommendedName>
        <fullName evidence="7">Acetate kinase</fullName>
        <ecNumber evidence="7">2.7.2.1</ecNumber>
    </recommendedName>
    <alternativeName>
        <fullName evidence="7">Acetokinase</fullName>
    </alternativeName>
</protein>
<dbReference type="Gene3D" id="3.30.420.40">
    <property type="match status" value="2"/>
</dbReference>
<feature type="binding site" evidence="7">
    <location>
        <position position="88"/>
    </location>
    <ligand>
        <name>substrate</name>
    </ligand>
</feature>
<dbReference type="NCBIfam" id="TIGR00016">
    <property type="entry name" value="ackA"/>
    <property type="match status" value="1"/>
</dbReference>
<comment type="pathway">
    <text evidence="7">Metabolic intermediate biosynthesis; acetyl-CoA biosynthesis; acetyl-CoA from acetate: step 1/2.</text>
</comment>
<gene>
    <name evidence="7" type="primary">ackA</name>
    <name evidence="9" type="ORF">DU473_00805</name>
</gene>
<name>A0A4V2JQR2_9BACT</name>
<dbReference type="GO" id="GO:0000287">
    <property type="term" value="F:magnesium ion binding"/>
    <property type="evidence" value="ECO:0007669"/>
    <property type="project" value="UniProtKB-UniRule"/>
</dbReference>
<comment type="subcellular location">
    <subcellularLocation>
        <location evidence="7">Cytoplasm</location>
    </subcellularLocation>
</comment>
<feature type="site" description="Transition state stabilizer" evidence="7">
    <location>
        <position position="177"/>
    </location>
</feature>
<evidence type="ECO:0000256" key="7">
    <source>
        <dbReference type="HAMAP-Rule" id="MF_00020"/>
    </source>
</evidence>
<reference evidence="9 10" key="1">
    <citation type="submission" date="2018-07" db="EMBL/GenBank/DDBJ databases">
        <title>Campylobacter zealandensis sp. nov., isolated from birds and water in New Zealand.</title>
        <authorList>
            <person name="Wilkinson D.A."/>
            <person name="Biggs P.J."/>
            <person name="French N.P."/>
            <person name="Midwinter A.C."/>
        </authorList>
    </citation>
    <scope>NUCLEOTIDE SEQUENCE [LARGE SCALE GENOMIC DNA]</scope>
    <source>
        <strain evidence="9 10">B423b</strain>
    </source>
</reference>
<dbReference type="EC" id="2.7.2.1" evidence="7"/>
<evidence type="ECO:0000256" key="8">
    <source>
        <dbReference type="RuleBase" id="RU003835"/>
    </source>
</evidence>
<accession>A0A4V2JQR2</accession>
<dbReference type="CDD" id="cd24010">
    <property type="entry name" value="ASKHA_NBD_AcK_PK"/>
    <property type="match status" value="1"/>
</dbReference>
<dbReference type="Pfam" id="PF00871">
    <property type="entry name" value="Acetate_kinase"/>
    <property type="match status" value="1"/>
</dbReference>
<feature type="binding site" evidence="7">
    <location>
        <position position="14"/>
    </location>
    <ligand>
        <name>ATP</name>
        <dbReference type="ChEBI" id="CHEBI:30616"/>
    </ligand>
</feature>
<comment type="subunit">
    <text evidence="7">Homodimer.</text>
</comment>
<dbReference type="GO" id="GO:0008776">
    <property type="term" value="F:acetate kinase activity"/>
    <property type="evidence" value="ECO:0007669"/>
    <property type="project" value="UniProtKB-UniRule"/>
</dbReference>
<proteinExistence type="inferred from homology"/>
<evidence type="ECO:0000256" key="5">
    <source>
        <dbReference type="ARBA" id="ARBA00022840"/>
    </source>
</evidence>
<dbReference type="PIRSF" id="PIRSF000722">
    <property type="entry name" value="Acetate_prop_kin"/>
    <property type="match status" value="1"/>
</dbReference>
<comment type="caution">
    <text evidence="9">The sequence shown here is derived from an EMBL/GenBank/DDBJ whole genome shotgun (WGS) entry which is preliminary data.</text>
</comment>
<feature type="binding site" evidence="7">
    <location>
        <begin position="327"/>
        <end position="331"/>
    </location>
    <ligand>
        <name>ATP</name>
        <dbReference type="ChEBI" id="CHEBI:30616"/>
    </ligand>
</feature>